<keyword evidence="2" id="KW-1185">Reference proteome</keyword>
<dbReference type="RefSeq" id="WP_065915854.1">
    <property type="nucleotide sequence ID" value="NZ_CP016793.1"/>
</dbReference>
<dbReference type="KEGG" id="led:BBK82_16825"/>
<dbReference type="Proteomes" id="UP000093053">
    <property type="component" value="Chromosome"/>
</dbReference>
<protein>
    <submittedName>
        <fullName evidence="1">Uncharacterized protein</fullName>
    </submittedName>
</protein>
<dbReference type="AlphaFoldDB" id="A0A1B2HIB1"/>
<sequence length="132" mass="13892">MLAGVLGQPRAQHPELLVLVERPLAQRGQDGLVGRGAVLGELARALHGVGVQVGEGGELAGGVGAALGGYRFKVTGEVSKRPEGSENLWRFTALRSEVLLEMYAELGMTPDDVLAACTRTTASGLLRRCEAR</sequence>
<gene>
    <name evidence="1" type="ORF">BBK82_16825</name>
</gene>
<evidence type="ECO:0000313" key="2">
    <source>
        <dbReference type="Proteomes" id="UP000093053"/>
    </source>
</evidence>
<dbReference type="EMBL" id="CP016793">
    <property type="protein sequence ID" value="ANZ37464.1"/>
    <property type="molecule type" value="Genomic_DNA"/>
</dbReference>
<proteinExistence type="predicted"/>
<organism evidence="1 2">
    <name type="scientific">Lentzea guizhouensis</name>
    <dbReference type="NCBI Taxonomy" id="1586287"/>
    <lineage>
        <taxon>Bacteria</taxon>
        <taxon>Bacillati</taxon>
        <taxon>Actinomycetota</taxon>
        <taxon>Actinomycetes</taxon>
        <taxon>Pseudonocardiales</taxon>
        <taxon>Pseudonocardiaceae</taxon>
        <taxon>Lentzea</taxon>
    </lineage>
</organism>
<reference evidence="1 2" key="1">
    <citation type="submission" date="2016-07" db="EMBL/GenBank/DDBJ databases">
        <title>Complete genome sequence of the Lentzea guizhouensis DHS C013.</title>
        <authorList>
            <person name="Cao C."/>
        </authorList>
    </citation>
    <scope>NUCLEOTIDE SEQUENCE [LARGE SCALE GENOMIC DNA]</scope>
    <source>
        <strain evidence="1 2">DHS C013</strain>
    </source>
</reference>
<name>A0A1B2HIB1_9PSEU</name>
<evidence type="ECO:0000313" key="1">
    <source>
        <dbReference type="EMBL" id="ANZ37464.1"/>
    </source>
</evidence>
<accession>A0A1B2HIB1</accession>